<reference evidence="1 2" key="1">
    <citation type="submission" date="2020-04" db="EMBL/GenBank/DDBJ databases">
        <title>Flammeovirga sp. SR4, a novel species isolated from seawater.</title>
        <authorList>
            <person name="Wang X."/>
        </authorList>
    </citation>
    <scope>NUCLEOTIDE SEQUENCE [LARGE SCALE GENOMIC DNA]</scope>
    <source>
        <strain evidence="1 2">ATCC 23126</strain>
    </source>
</reference>
<proteinExistence type="predicted"/>
<keyword evidence="2" id="KW-1185">Reference proteome</keyword>
<dbReference type="Proteomes" id="UP000576082">
    <property type="component" value="Unassembled WGS sequence"/>
</dbReference>
<dbReference type="AlphaFoldDB" id="A0A7X9NZ16"/>
<dbReference type="EMBL" id="JABANE010000002">
    <property type="protein sequence ID" value="NME66534.1"/>
    <property type="molecule type" value="Genomic_DNA"/>
</dbReference>
<evidence type="ECO:0000313" key="1">
    <source>
        <dbReference type="EMBL" id="NME66534.1"/>
    </source>
</evidence>
<organism evidence="1 2">
    <name type="scientific">Flammeovirga aprica JL-4</name>
    <dbReference type="NCBI Taxonomy" id="694437"/>
    <lineage>
        <taxon>Bacteria</taxon>
        <taxon>Pseudomonadati</taxon>
        <taxon>Bacteroidota</taxon>
        <taxon>Cytophagia</taxon>
        <taxon>Cytophagales</taxon>
        <taxon>Flammeovirgaceae</taxon>
        <taxon>Flammeovirga</taxon>
    </lineage>
</organism>
<name>A0A7X9NZ16_9BACT</name>
<evidence type="ECO:0000313" key="2">
    <source>
        <dbReference type="Proteomes" id="UP000576082"/>
    </source>
</evidence>
<sequence length="155" mass="17392">MGKQKIVSFLLGLSLIVAFSSCKHRTLYDAIPKTTTFEVSPGASITRQQGSFTDTVKVDIYAPGKIASLVVQSEEWSIDLAEKTNSHYEEQIHASLLNGKYYYDVKGNTEAKVYLMIDVLNDLEVGTHKFTLYVNDERNDPKNQEITVNVIAKKN</sequence>
<accession>A0A7X9NZ16</accession>
<protein>
    <submittedName>
        <fullName evidence="1">Uncharacterized protein</fullName>
    </submittedName>
</protein>
<dbReference type="PROSITE" id="PS51257">
    <property type="entry name" value="PROKAR_LIPOPROTEIN"/>
    <property type="match status" value="1"/>
</dbReference>
<gene>
    <name evidence="1" type="ORF">HHU12_01035</name>
</gene>
<dbReference type="RefSeq" id="WP_169654282.1">
    <property type="nucleotide sequence ID" value="NZ_JABANE010000002.1"/>
</dbReference>
<comment type="caution">
    <text evidence="1">The sequence shown here is derived from an EMBL/GenBank/DDBJ whole genome shotgun (WGS) entry which is preliminary data.</text>
</comment>